<dbReference type="GO" id="GO:0016020">
    <property type="term" value="C:membrane"/>
    <property type="evidence" value="ECO:0007669"/>
    <property type="project" value="InterPro"/>
</dbReference>
<evidence type="ECO:0000259" key="3">
    <source>
        <dbReference type="Pfam" id="PF01464"/>
    </source>
</evidence>
<name>A0A7V6A3M1_9BACT</name>
<dbReference type="GO" id="GO:0008933">
    <property type="term" value="F:peptidoglycan lytic transglycosylase activity"/>
    <property type="evidence" value="ECO:0007669"/>
    <property type="project" value="InterPro"/>
</dbReference>
<proteinExistence type="inferred from homology"/>
<sequence>MLTQPILQSFTALVFFLYGGLGFPNLPPVTPAQPASVLQKAPPGVGPEKIGNRILELTQRLEFLPPAETAQSLAPNLIIYYDPNFKARLNLLIKKLAKRHGVDEKLIKSVLARESGGNPLVVSPKGAMGLMQLMPETALSMGVQDPFNPEQNLAGGVKYLKYCLNRFNQDKTLALAAYNAGPEAVQKCGGVPPYPETQQYVASILGCPVEEIVKKSKPPGVENNLAKKPDIPEDSKSAMHLPKTEWKLVRATVNVPPPKWKTLPSLMAFNSPSPKAGNTPTPSLYAGNVSRSSADNKESAGQTKVVLPPLFRNPGSW</sequence>
<evidence type="ECO:0000256" key="1">
    <source>
        <dbReference type="ARBA" id="ARBA00007734"/>
    </source>
</evidence>
<organism evidence="4">
    <name type="scientific">Desulfobacca acetoxidans</name>
    <dbReference type="NCBI Taxonomy" id="60893"/>
    <lineage>
        <taxon>Bacteria</taxon>
        <taxon>Pseudomonadati</taxon>
        <taxon>Thermodesulfobacteriota</taxon>
        <taxon>Desulfobaccia</taxon>
        <taxon>Desulfobaccales</taxon>
        <taxon>Desulfobaccaceae</taxon>
        <taxon>Desulfobacca</taxon>
    </lineage>
</organism>
<dbReference type="Pfam" id="PF01464">
    <property type="entry name" value="SLT"/>
    <property type="match status" value="1"/>
</dbReference>
<comment type="caution">
    <text evidence="4">The sequence shown here is derived from an EMBL/GenBank/DDBJ whole genome shotgun (WGS) entry which is preliminary data.</text>
</comment>
<reference evidence="4" key="1">
    <citation type="journal article" date="2020" name="mSystems">
        <title>Genome- and Community-Level Interaction Insights into Carbon Utilization and Element Cycling Functions of Hydrothermarchaeota in Hydrothermal Sediment.</title>
        <authorList>
            <person name="Zhou Z."/>
            <person name="Liu Y."/>
            <person name="Xu W."/>
            <person name="Pan J."/>
            <person name="Luo Z.H."/>
            <person name="Li M."/>
        </authorList>
    </citation>
    <scope>NUCLEOTIDE SEQUENCE [LARGE SCALE GENOMIC DNA]</scope>
    <source>
        <strain evidence="4">SpSt-767</strain>
    </source>
</reference>
<dbReference type="CDD" id="cd00254">
    <property type="entry name" value="LT-like"/>
    <property type="match status" value="1"/>
</dbReference>
<dbReference type="EMBL" id="DTGR01000122">
    <property type="protein sequence ID" value="HHS29530.1"/>
    <property type="molecule type" value="Genomic_DNA"/>
</dbReference>
<gene>
    <name evidence="4" type="ORF">ENV52_07510</name>
</gene>
<protein>
    <submittedName>
        <fullName evidence="4">Lytic transglycosylase domain-containing protein</fullName>
    </submittedName>
</protein>
<dbReference type="PROSITE" id="PS00922">
    <property type="entry name" value="TRANSGLYCOSYLASE"/>
    <property type="match status" value="1"/>
</dbReference>
<dbReference type="InterPro" id="IPR023346">
    <property type="entry name" value="Lysozyme-like_dom_sf"/>
</dbReference>
<dbReference type="Gene3D" id="1.10.530.10">
    <property type="match status" value="1"/>
</dbReference>
<dbReference type="PANTHER" id="PTHR37423:SF2">
    <property type="entry name" value="MEMBRANE-BOUND LYTIC MUREIN TRANSGLYCOSYLASE C"/>
    <property type="match status" value="1"/>
</dbReference>
<accession>A0A7V6A3M1</accession>
<comment type="similarity">
    <text evidence="1">Belongs to the transglycosylase Slt family.</text>
</comment>
<feature type="region of interest" description="Disordered" evidence="2">
    <location>
        <begin position="271"/>
        <end position="317"/>
    </location>
</feature>
<dbReference type="PANTHER" id="PTHR37423">
    <property type="entry name" value="SOLUBLE LYTIC MUREIN TRANSGLYCOSYLASE-RELATED"/>
    <property type="match status" value="1"/>
</dbReference>
<dbReference type="InterPro" id="IPR000189">
    <property type="entry name" value="Transglyc_AS"/>
</dbReference>
<evidence type="ECO:0000313" key="4">
    <source>
        <dbReference type="EMBL" id="HHS29530.1"/>
    </source>
</evidence>
<dbReference type="AlphaFoldDB" id="A0A7V6A3M1"/>
<dbReference type="GO" id="GO:0000270">
    <property type="term" value="P:peptidoglycan metabolic process"/>
    <property type="evidence" value="ECO:0007669"/>
    <property type="project" value="InterPro"/>
</dbReference>
<evidence type="ECO:0000256" key="2">
    <source>
        <dbReference type="SAM" id="MobiDB-lite"/>
    </source>
</evidence>
<feature type="compositionally biased region" description="Polar residues" evidence="2">
    <location>
        <begin position="271"/>
        <end position="282"/>
    </location>
</feature>
<dbReference type="SUPFAM" id="SSF53955">
    <property type="entry name" value="Lysozyme-like"/>
    <property type="match status" value="1"/>
</dbReference>
<feature type="domain" description="Transglycosylase SLT" evidence="3">
    <location>
        <begin position="92"/>
        <end position="187"/>
    </location>
</feature>
<dbReference type="InterPro" id="IPR008258">
    <property type="entry name" value="Transglycosylase_SLT_dom_1"/>
</dbReference>